<evidence type="ECO:0008006" key="3">
    <source>
        <dbReference type="Google" id="ProtNLM"/>
    </source>
</evidence>
<evidence type="ECO:0000313" key="2">
    <source>
        <dbReference type="Proteomes" id="UP000288405"/>
    </source>
</evidence>
<proteinExistence type="predicted"/>
<reference evidence="1 2" key="1">
    <citation type="journal article" date="2011" name="Front. Microbiol.">
        <title>Genomic signatures of strain selection and enhancement in Bacillus atrophaeus var. globigii, a historical biowarfare simulant.</title>
        <authorList>
            <person name="Gibbons H.S."/>
            <person name="Broomall S.M."/>
            <person name="McNew L.A."/>
            <person name="Daligault H."/>
            <person name="Chapman C."/>
            <person name="Bruce D."/>
            <person name="Karavis M."/>
            <person name="Krepps M."/>
            <person name="McGregor P.A."/>
            <person name="Hong C."/>
            <person name="Park K.H."/>
            <person name="Akmal A."/>
            <person name="Feldman A."/>
            <person name="Lin J.S."/>
            <person name="Chang W.E."/>
            <person name="Higgs B.W."/>
            <person name="Demirev P."/>
            <person name="Lindquist J."/>
            <person name="Liem A."/>
            <person name="Fochler E."/>
            <person name="Read T.D."/>
            <person name="Tapia R."/>
            <person name="Johnson S."/>
            <person name="Bishop-Lilly K.A."/>
            <person name="Detter C."/>
            <person name="Han C."/>
            <person name="Sozhamannan S."/>
            <person name="Rosenzweig C.N."/>
            <person name="Skowronski E.W."/>
        </authorList>
    </citation>
    <scope>NUCLEOTIDE SEQUENCE [LARGE SCALE GENOMIC DNA]</scope>
    <source>
        <strain evidence="1 2">GYP-17</strain>
    </source>
</reference>
<keyword evidence="2" id="KW-1185">Reference proteome</keyword>
<comment type="caution">
    <text evidence="1">The sequence shown here is derived from an EMBL/GenBank/DDBJ whole genome shotgun (WGS) entry which is preliminary data.</text>
</comment>
<dbReference type="PROSITE" id="PS51257">
    <property type="entry name" value="PROKAR_LIPOPROTEIN"/>
    <property type="match status" value="1"/>
</dbReference>
<evidence type="ECO:0000313" key="1">
    <source>
        <dbReference type="EMBL" id="RUO33430.1"/>
    </source>
</evidence>
<name>A0A432WI11_9GAMM</name>
<dbReference type="OrthoDB" id="5296002at2"/>
<protein>
    <recommendedName>
        <fullName evidence="3">MSHA biogenesis protein MshI</fullName>
    </recommendedName>
</protein>
<accession>A0A432WI11</accession>
<dbReference type="AlphaFoldDB" id="A0A432WI11"/>
<dbReference type="SUPFAM" id="SSF53067">
    <property type="entry name" value="Actin-like ATPase domain"/>
    <property type="match status" value="1"/>
</dbReference>
<organism evidence="1 2">
    <name type="scientific">Aliidiomarina sanyensis</name>
    <dbReference type="NCBI Taxonomy" id="1249555"/>
    <lineage>
        <taxon>Bacteria</taxon>
        <taxon>Pseudomonadati</taxon>
        <taxon>Pseudomonadota</taxon>
        <taxon>Gammaproteobacteria</taxon>
        <taxon>Alteromonadales</taxon>
        <taxon>Idiomarinaceae</taxon>
        <taxon>Aliidiomarina</taxon>
    </lineage>
</organism>
<dbReference type="EMBL" id="PIPM01000005">
    <property type="protein sequence ID" value="RUO33430.1"/>
    <property type="molecule type" value="Genomic_DNA"/>
</dbReference>
<dbReference type="Proteomes" id="UP000288405">
    <property type="component" value="Unassembled WGS sequence"/>
</dbReference>
<dbReference type="RefSeq" id="WP_126776739.1">
    <property type="nucleotide sequence ID" value="NZ_PIPM01000005.1"/>
</dbReference>
<sequence length="333" mass="37408">MSFLNKFKMLTSAKYMYALGVGDSVVTLAALQACPREESQDLYHAGSYWRLVENDSMVVQSADYAEAITEILLKNKHLKFKKAPIQVVLSSELVEQVTIDRPELPPSDIAPSLQWSLRELVSIPATDMLVDYFDPPVQATPNKQIHVVAASRQAVMPMVSALHEFGLKITGIIHADLIFGHWPAQGRRVMLISQMPQERAQLNIVANGRSFVTRRLRHSYDMNTIDPGDTEMMENLALELQRSLDFYSGPMRQVQVSEIELLVDNERAQDLCQAISVQLGIPVKLSPYPEWARNFQKEDYSDLLAIGGLQWVLANDALQDRAELKATAREANA</sequence>
<gene>
    <name evidence="1" type="ORF">CWE11_06185</name>
</gene>
<dbReference type="InterPro" id="IPR043129">
    <property type="entry name" value="ATPase_NBD"/>
</dbReference>